<accession>A0A7X5ZRP3</accession>
<keyword evidence="2" id="KW-0830">Ubiquinone</keyword>
<sequence>MTAIRHGCAGGLAALRGAGTRFPDPENNGRGRLARMLVDLGPTFVKGGQLLSTRRDLLAPEVCDTLAQLYDRVPAMRHEEAEGAVRRAYRTANALPFAEFDWTPVASGSIACVYRARLHDGRQVAVKVRRPGISERMRADFALLAAGARMMEWMPGMRKVPARRMVTQLGFAVLRQLDLAAEATALAALRGNLTGLRYFRIPEPLREVSGDGVLVMEYVPGLGRFGPGEMTREERRELIRRVLHGVYQMLFLDGLVHCDMHPGNLYLTRSAEVVLLDAGFVVPLESHVKRLFAEFFLNMSMGRGKECAEVVLRSSEHVPPGADLDSFRAGIRDLVASAHRRTAGQFRLAPFATKLFDLQRRSGIAAAPEFVFPLVSLLVLEGMINELDVDVDFQAEAIPTLLTALRR</sequence>
<dbReference type="Gene3D" id="1.10.510.10">
    <property type="entry name" value="Transferase(Phosphotransferase) domain 1"/>
    <property type="match status" value="1"/>
</dbReference>
<dbReference type="Pfam" id="PF03109">
    <property type="entry name" value="ABC1"/>
    <property type="match status" value="1"/>
</dbReference>
<organism evidence="2 3">
    <name type="scientific">Saccharomonospora amisosensis</name>
    <dbReference type="NCBI Taxonomy" id="1128677"/>
    <lineage>
        <taxon>Bacteria</taxon>
        <taxon>Bacillati</taxon>
        <taxon>Actinomycetota</taxon>
        <taxon>Actinomycetes</taxon>
        <taxon>Pseudonocardiales</taxon>
        <taxon>Pseudonocardiaceae</taxon>
        <taxon>Saccharomonospora</taxon>
    </lineage>
</organism>
<protein>
    <submittedName>
        <fullName evidence="2">Ubiquinone biosynthesis protein</fullName>
    </submittedName>
</protein>
<gene>
    <name evidence="2" type="ORF">FHU38_003391</name>
</gene>
<dbReference type="Proteomes" id="UP000545493">
    <property type="component" value="Unassembled WGS sequence"/>
</dbReference>
<name>A0A7X5ZRP3_9PSEU</name>
<dbReference type="SMART" id="SM00220">
    <property type="entry name" value="S_TKc"/>
    <property type="match status" value="1"/>
</dbReference>
<evidence type="ECO:0000259" key="1">
    <source>
        <dbReference type="PROSITE" id="PS50011"/>
    </source>
</evidence>
<dbReference type="InterPro" id="IPR052402">
    <property type="entry name" value="ADCK_kinase"/>
</dbReference>
<dbReference type="InterPro" id="IPR000719">
    <property type="entry name" value="Prot_kinase_dom"/>
</dbReference>
<dbReference type="PROSITE" id="PS50011">
    <property type="entry name" value="PROTEIN_KINASE_DOM"/>
    <property type="match status" value="1"/>
</dbReference>
<evidence type="ECO:0000313" key="2">
    <source>
        <dbReference type="EMBL" id="NIJ13047.1"/>
    </source>
</evidence>
<dbReference type="PANTHER" id="PTHR45890:SF1">
    <property type="entry name" value="AARF DOMAIN CONTAINING KINASE 2"/>
    <property type="match status" value="1"/>
</dbReference>
<dbReference type="GO" id="GO:0005524">
    <property type="term" value="F:ATP binding"/>
    <property type="evidence" value="ECO:0007669"/>
    <property type="project" value="InterPro"/>
</dbReference>
<dbReference type="CDD" id="cd05121">
    <property type="entry name" value="ABC1_ADCK3-like"/>
    <property type="match status" value="1"/>
</dbReference>
<evidence type="ECO:0000313" key="3">
    <source>
        <dbReference type="Proteomes" id="UP000545493"/>
    </source>
</evidence>
<dbReference type="EMBL" id="JAAOYM010000001">
    <property type="protein sequence ID" value="NIJ13047.1"/>
    <property type="molecule type" value="Genomic_DNA"/>
</dbReference>
<dbReference type="RefSeq" id="WP_167172553.1">
    <property type="nucleotide sequence ID" value="NZ_JAAOYM010000001.1"/>
</dbReference>
<dbReference type="AlphaFoldDB" id="A0A7X5ZRP3"/>
<keyword evidence="3" id="KW-1185">Reference proteome</keyword>
<feature type="domain" description="Protein kinase" evidence="1">
    <location>
        <begin position="99"/>
        <end position="407"/>
    </location>
</feature>
<dbReference type="InterPro" id="IPR011009">
    <property type="entry name" value="Kinase-like_dom_sf"/>
</dbReference>
<comment type="caution">
    <text evidence="2">The sequence shown here is derived from an EMBL/GenBank/DDBJ whole genome shotgun (WGS) entry which is preliminary data.</text>
</comment>
<dbReference type="GO" id="GO:0004672">
    <property type="term" value="F:protein kinase activity"/>
    <property type="evidence" value="ECO:0007669"/>
    <property type="project" value="InterPro"/>
</dbReference>
<reference evidence="2 3" key="1">
    <citation type="submission" date="2020-03" db="EMBL/GenBank/DDBJ databases">
        <title>Sequencing the genomes of 1000 actinobacteria strains.</title>
        <authorList>
            <person name="Klenk H.-P."/>
        </authorList>
    </citation>
    <scope>NUCLEOTIDE SEQUENCE [LARGE SCALE GENOMIC DNA]</scope>
    <source>
        <strain evidence="2 3">DSM 45685</strain>
    </source>
</reference>
<dbReference type="PANTHER" id="PTHR45890">
    <property type="entry name" value="AARF DOMAIN CONTAINING KINASE 2 (PREDICTED)"/>
    <property type="match status" value="1"/>
</dbReference>
<proteinExistence type="predicted"/>
<dbReference type="InterPro" id="IPR004147">
    <property type="entry name" value="ABC1_dom"/>
</dbReference>
<dbReference type="SUPFAM" id="SSF56112">
    <property type="entry name" value="Protein kinase-like (PK-like)"/>
    <property type="match status" value="1"/>
</dbReference>